<keyword evidence="5 8" id="KW-1133">Transmembrane helix</keyword>
<organism evidence="9 10">
    <name type="scientific">Paraburkholderia caballeronis</name>
    <dbReference type="NCBI Taxonomy" id="416943"/>
    <lineage>
        <taxon>Bacteria</taxon>
        <taxon>Pseudomonadati</taxon>
        <taxon>Pseudomonadota</taxon>
        <taxon>Betaproteobacteria</taxon>
        <taxon>Burkholderiales</taxon>
        <taxon>Burkholderiaceae</taxon>
        <taxon>Paraburkholderia</taxon>
    </lineage>
</organism>
<proteinExistence type="inferred from homology"/>
<dbReference type="GO" id="GO:0016758">
    <property type="term" value="F:hexosyltransferase activity"/>
    <property type="evidence" value="ECO:0007669"/>
    <property type="project" value="InterPro"/>
</dbReference>
<feature type="transmembrane region" description="Helical" evidence="8">
    <location>
        <begin position="377"/>
        <end position="395"/>
    </location>
</feature>
<gene>
    <name evidence="9" type="ORF">SAMN05192542_110149</name>
</gene>
<dbReference type="AlphaFoldDB" id="A0A1H7RS53"/>
<comment type="similarity">
    <text evidence="7">Belongs to the glycosyltransferase 87 family.</text>
</comment>
<evidence type="ECO:0000256" key="7">
    <source>
        <dbReference type="ARBA" id="ARBA00024033"/>
    </source>
</evidence>
<sequence length="442" mass="48083">MNGPRGAGPVLDDGTSLDAKAAFVDESARGKTRPRWFTHQRLALYSGVLLICQAGTLGVLAIFWLYLHNIPPFGWDFRVFWSTSFLSIHDSAIAAFDPRLLRAIEMSIGPNMPMKFAPWVYPPSFQLFVYPLALLPYTASYLLFMAFGTVLCIGACRFEMKSRPLPWVTVLAFPALWINALAGQNSFLTMALAAGAFGLVRCRPVLAGFCAGLLIVKPQLAMLLPLCFLCGRHFKAFAAMAVTAAVLCLLSAMVFGVPLWLKFFGALAAQGNAMLLNNANDIWRAMPTLYATARRLGAGSGLAYGLDALVALPAMAVTALLWFRRADRALCAAAGVVTTMLMQPYLLYYDLTWLLLAIIYLCEYGLRSGATKSVANAAHGTAAVMWFLPLGYFMAVFNAPLFWPFAVCLLAALPISFAFFLLRVFRNGIDGRSDARGSAGSA</sequence>
<comment type="subcellular location">
    <subcellularLocation>
        <location evidence="1">Cell membrane</location>
        <topology evidence="1">Multi-pass membrane protein</topology>
    </subcellularLocation>
</comment>
<keyword evidence="10" id="KW-1185">Reference proteome</keyword>
<evidence type="ECO:0000256" key="1">
    <source>
        <dbReference type="ARBA" id="ARBA00004651"/>
    </source>
</evidence>
<keyword evidence="6 8" id="KW-0472">Membrane</keyword>
<evidence type="ECO:0000313" key="10">
    <source>
        <dbReference type="Proteomes" id="UP000199120"/>
    </source>
</evidence>
<feature type="transmembrane region" description="Helical" evidence="8">
    <location>
        <begin position="302"/>
        <end position="323"/>
    </location>
</feature>
<dbReference type="InterPro" id="IPR018584">
    <property type="entry name" value="GT87"/>
</dbReference>
<dbReference type="GO" id="GO:0005886">
    <property type="term" value="C:plasma membrane"/>
    <property type="evidence" value="ECO:0007669"/>
    <property type="project" value="UniProtKB-SubCell"/>
</dbReference>
<keyword evidence="4 8" id="KW-0812">Transmembrane</keyword>
<protein>
    <recommendedName>
        <fullName evidence="11">DUF2029 domain-containing protein</fullName>
    </recommendedName>
</protein>
<reference evidence="10" key="1">
    <citation type="submission" date="2016-10" db="EMBL/GenBank/DDBJ databases">
        <authorList>
            <person name="Varghese N."/>
            <person name="Submissions S."/>
        </authorList>
    </citation>
    <scope>NUCLEOTIDE SEQUENCE [LARGE SCALE GENOMIC DNA]</scope>
    <source>
        <strain evidence="10">LMG 26416</strain>
    </source>
</reference>
<dbReference type="STRING" id="416943.SAMN05445871_5523"/>
<dbReference type="EMBL" id="FOAJ01000010">
    <property type="protein sequence ID" value="SEL62624.1"/>
    <property type="molecule type" value="Genomic_DNA"/>
</dbReference>
<evidence type="ECO:0000313" key="9">
    <source>
        <dbReference type="EMBL" id="SEL62624.1"/>
    </source>
</evidence>
<feature type="transmembrane region" description="Helical" evidence="8">
    <location>
        <begin position="401"/>
        <end position="422"/>
    </location>
</feature>
<evidence type="ECO:0000256" key="3">
    <source>
        <dbReference type="ARBA" id="ARBA00022679"/>
    </source>
</evidence>
<dbReference type="Pfam" id="PF09594">
    <property type="entry name" value="GT87"/>
    <property type="match status" value="1"/>
</dbReference>
<keyword evidence="3" id="KW-0808">Transferase</keyword>
<feature type="transmembrane region" description="Helical" evidence="8">
    <location>
        <begin position="42"/>
        <end position="67"/>
    </location>
</feature>
<evidence type="ECO:0008006" key="11">
    <source>
        <dbReference type="Google" id="ProtNLM"/>
    </source>
</evidence>
<dbReference type="RefSeq" id="WP_167627154.1">
    <property type="nucleotide sequence ID" value="NZ_FNSR01000003.1"/>
</dbReference>
<feature type="transmembrane region" description="Helical" evidence="8">
    <location>
        <begin position="139"/>
        <end position="158"/>
    </location>
</feature>
<dbReference type="Proteomes" id="UP000199120">
    <property type="component" value="Unassembled WGS sequence"/>
</dbReference>
<keyword evidence="2" id="KW-1003">Cell membrane</keyword>
<evidence type="ECO:0000256" key="4">
    <source>
        <dbReference type="ARBA" id="ARBA00022692"/>
    </source>
</evidence>
<evidence type="ECO:0000256" key="8">
    <source>
        <dbReference type="SAM" id="Phobius"/>
    </source>
</evidence>
<feature type="transmembrane region" description="Helical" evidence="8">
    <location>
        <begin position="237"/>
        <end position="261"/>
    </location>
</feature>
<feature type="transmembrane region" description="Helical" evidence="8">
    <location>
        <begin position="353"/>
        <end position="370"/>
    </location>
</feature>
<accession>A0A1H7RS53</accession>
<evidence type="ECO:0000256" key="6">
    <source>
        <dbReference type="ARBA" id="ARBA00023136"/>
    </source>
</evidence>
<evidence type="ECO:0000256" key="5">
    <source>
        <dbReference type="ARBA" id="ARBA00022989"/>
    </source>
</evidence>
<evidence type="ECO:0000256" key="2">
    <source>
        <dbReference type="ARBA" id="ARBA00022475"/>
    </source>
</evidence>
<feature type="transmembrane region" description="Helical" evidence="8">
    <location>
        <begin position="330"/>
        <end position="347"/>
    </location>
</feature>
<name>A0A1H7RS53_9BURK</name>